<evidence type="ECO:0000313" key="5">
    <source>
        <dbReference type="Proteomes" id="UP000035680"/>
    </source>
</evidence>
<evidence type="ECO:0000259" key="4">
    <source>
        <dbReference type="PROSITE" id="PS50994"/>
    </source>
</evidence>
<dbReference type="InterPro" id="IPR043502">
    <property type="entry name" value="DNA/RNA_pol_sf"/>
</dbReference>
<keyword evidence="2" id="KW-0511">Multifunctional enzyme</keyword>
<dbReference type="Gene3D" id="3.30.70.270">
    <property type="match status" value="1"/>
</dbReference>
<dbReference type="STRING" id="75913.A0A0K0FAX0"/>
<feature type="domain" description="Integrase catalytic" evidence="4">
    <location>
        <begin position="383"/>
        <end position="492"/>
    </location>
</feature>
<accession>A0A0K0FAX0</accession>
<dbReference type="Pfam" id="PF00078">
    <property type="entry name" value="RVT_1"/>
    <property type="match status" value="1"/>
</dbReference>
<dbReference type="AlphaFoldDB" id="A0A0K0FAX0"/>
<dbReference type="PANTHER" id="PTHR37984">
    <property type="entry name" value="PROTEIN CBG26694"/>
    <property type="match status" value="1"/>
</dbReference>
<dbReference type="GO" id="GO:0003964">
    <property type="term" value="F:RNA-directed DNA polymerase activity"/>
    <property type="evidence" value="ECO:0007669"/>
    <property type="project" value="UniProtKB-EC"/>
</dbReference>
<dbReference type="PROSITE" id="PS50994">
    <property type="entry name" value="INTEGRASE"/>
    <property type="match status" value="1"/>
</dbReference>
<reference evidence="6" key="2">
    <citation type="submission" date="2015-08" db="UniProtKB">
        <authorList>
            <consortium name="WormBaseParasite"/>
        </authorList>
    </citation>
    <scope>IDENTIFICATION</scope>
</reference>
<dbReference type="InterPro" id="IPR050951">
    <property type="entry name" value="Retrovirus_Pol_polyprotein"/>
</dbReference>
<feature type="domain" description="Reverse transcriptase" evidence="3">
    <location>
        <begin position="1"/>
        <end position="80"/>
    </location>
</feature>
<sequence>MPMGLTGSPGKFQEIMDEVLDGISECYVYLDDILTCNNDVNSHLKTIDIILQRIITYGMKISLAKCQFGQNCVKYLGFRLDFKELCCNSSLLYGLEKDFKWEQKHTNAFEAMKKTLIDAAILPPPDNSKNYTIFTDASFQGLGAALTQQGRSIAFASRSLKTAEKNYPIIKLEALGLNKELESILQRYQMAIMEYDLTIQYVKGKNNAVAYYLSRNDFLSLTVKEETFKDVFPDMVTPYDKPYIVENMKNYLNDEEAKKAKEGIFTLKKGGIRVYVPSLLREKSLTRFHNSVTLGNHLSLAKIGPKFKDIFDWKSMNSDMNKTWTTCDICNASKDHIERLVETTKRHLPTAPGNWAILNADYMQVDDENILVIIDEYSKFAYAVMLYNIRLPLILRSDNRPAFISKAVKDYTTSIGIEQQFGSSYNHKSNVCVERFNRTLREAIRVERLIAKQEGRHPMRLSDIVYHFTYAYNRSKHLTTGIAPATLLLNIPDHLANNDSIHNGYSDILQLYKSTKIELKDENIRRKGIQIQPNDLVMKKIISRKDTSTSNKNQPTWDGPYKVIQCLYGDTYEIEKIGRSRKTRQNIEKIHRDMLKLHNK</sequence>
<dbReference type="Gene3D" id="3.30.420.10">
    <property type="entry name" value="Ribonuclease H-like superfamily/Ribonuclease H"/>
    <property type="match status" value="1"/>
</dbReference>
<dbReference type="InterPro" id="IPR043128">
    <property type="entry name" value="Rev_trsase/Diguanyl_cyclase"/>
</dbReference>
<evidence type="ECO:0000256" key="2">
    <source>
        <dbReference type="ARBA" id="ARBA00023268"/>
    </source>
</evidence>
<evidence type="ECO:0000313" key="6">
    <source>
        <dbReference type="WBParaSite" id="SVE_0597600.1"/>
    </source>
</evidence>
<keyword evidence="5" id="KW-1185">Reference proteome</keyword>
<dbReference type="InterPro" id="IPR041588">
    <property type="entry name" value="Integrase_H2C2"/>
</dbReference>
<dbReference type="PANTHER" id="PTHR37984:SF5">
    <property type="entry name" value="PROTEIN NYNRIN-LIKE"/>
    <property type="match status" value="1"/>
</dbReference>
<protein>
    <recommendedName>
        <fullName evidence="1">RNA-directed DNA polymerase</fullName>
        <ecNumber evidence="1">2.7.7.49</ecNumber>
    </recommendedName>
</protein>
<dbReference type="InterPro" id="IPR001584">
    <property type="entry name" value="Integrase_cat-core"/>
</dbReference>
<dbReference type="Pfam" id="PF17921">
    <property type="entry name" value="Integrase_H2C2"/>
    <property type="match status" value="1"/>
</dbReference>
<dbReference type="InterPro" id="IPR000477">
    <property type="entry name" value="RT_dom"/>
</dbReference>
<evidence type="ECO:0000259" key="3">
    <source>
        <dbReference type="PROSITE" id="PS50878"/>
    </source>
</evidence>
<proteinExistence type="predicted"/>
<dbReference type="GO" id="GO:0042575">
    <property type="term" value="C:DNA polymerase complex"/>
    <property type="evidence" value="ECO:0007669"/>
    <property type="project" value="UniProtKB-ARBA"/>
</dbReference>
<dbReference type="GO" id="GO:0015074">
    <property type="term" value="P:DNA integration"/>
    <property type="evidence" value="ECO:0007669"/>
    <property type="project" value="InterPro"/>
</dbReference>
<name>A0A0K0FAX0_STRVS</name>
<dbReference type="InterPro" id="IPR036397">
    <property type="entry name" value="RNaseH_sf"/>
</dbReference>
<dbReference type="Proteomes" id="UP000035680">
    <property type="component" value="Unassembled WGS sequence"/>
</dbReference>
<dbReference type="WBParaSite" id="SVE_0597600.1">
    <property type="protein sequence ID" value="SVE_0597600.1"/>
    <property type="gene ID" value="SVE_0597600"/>
</dbReference>
<dbReference type="PROSITE" id="PS50878">
    <property type="entry name" value="RT_POL"/>
    <property type="match status" value="1"/>
</dbReference>
<reference evidence="5" key="1">
    <citation type="submission" date="2014-07" db="EMBL/GenBank/DDBJ databases">
        <authorList>
            <person name="Martin A.A"/>
            <person name="De Silva N."/>
        </authorList>
    </citation>
    <scope>NUCLEOTIDE SEQUENCE</scope>
</reference>
<dbReference type="GO" id="GO:0003676">
    <property type="term" value="F:nucleic acid binding"/>
    <property type="evidence" value="ECO:0007669"/>
    <property type="project" value="InterPro"/>
</dbReference>
<organism evidence="5 6">
    <name type="scientific">Strongyloides venezuelensis</name>
    <name type="common">Threadworm</name>
    <dbReference type="NCBI Taxonomy" id="75913"/>
    <lineage>
        <taxon>Eukaryota</taxon>
        <taxon>Metazoa</taxon>
        <taxon>Ecdysozoa</taxon>
        <taxon>Nematoda</taxon>
        <taxon>Chromadorea</taxon>
        <taxon>Rhabditida</taxon>
        <taxon>Tylenchina</taxon>
        <taxon>Panagrolaimomorpha</taxon>
        <taxon>Strongyloidoidea</taxon>
        <taxon>Strongyloididae</taxon>
        <taxon>Strongyloides</taxon>
    </lineage>
</organism>
<evidence type="ECO:0000256" key="1">
    <source>
        <dbReference type="ARBA" id="ARBA00012493"/>
    </source>
</evidence>
<dbReference type="InterPro" id="IPR012337">
    <property type="entry name" value="RNaseH-like_sf"/>
</dbReference>
<dbReference type="Gene3D" id="1.10.340.70">
    <property type="match status" value="1"/>
</dbReference>
<dbReference type="EC" id="2.7.7.49" evidence="1"/>
<dbReference type="SUPFAM" id="SSF53098">
    <property type="entry name" value="Ribonuclease H-like"/>
    <property type="match status" value="1"/>
</dbReference>
<dbReference type="Pfam" id="PF17919">
    <property type="entry name" value="RT_RNaseH_2"/>
    <property type="match status" value="1"/>
</dbReference>
<dbReference type="InterPro" id="IPR041577">
    <property type="entry name" value="RT_RNaseH_2"/>
</dbReference>
<dbReference type="SUPFAM" id="SSF56672">
    <property type="entry name" value="DNA/RNA polymerases"/>
    <property type="match status" value="1"/>
</dbReference>